<reference evidence="5" key="1">
    <citation type="submission" date="2021-11" db="EMBL/GenBank/DDBJ databases">
        <title>Streptomyces corallinus and Kineosporia corallina sp. nov., two new coral-derived marine actinobacteria.</title>
        <authorList>
            <person name="Buangrab K."/>
            <person name="Sutthacheep M."/>
            <person name="Yeemin T."/>
            <person name="Harunari E."/>
            <person name="Igarashi Y."/>
            <person name="Sripreechasak P."/>
            <person name="Kanchanasin P."/>
            <person name="Tanasupawat S."/>
            <person name="Phongsopitanun W."/>
        </authorList>
    </citation>
    <scope>NUCLEOTIDE SEQUENCE</scope>
    <source>
        <strain evidence="5">JCM 31032</strain>
    </source>
</reference>
<dbReference type="PANTHER" id="PTHR30146:SF109">
    <property type="entry name" value="HTH-TYPE TRANSCRIPTIONAL REGULATOR GALS"/>
    <property type="match status" value="1"/>
</dbReference>
<dbReference type="CDD" id="cd01392">
    <property type="entry name" value="HTH_LacI"/>
    <property type="match status" value="1"/>
</dbReference>
<protein>
    <submittedName>
        <fullName evidence="5">LacI family transcriptional regulator</fullName>
    </submittedName>
</protein>
<dbReference type="RefSeq" id="WP_231443461.1">
    <property type="nucleotide sequence ID" value="NZ_JAJOMB010000009.1"/>
</dbReference>
<feature type="domain" description="HTH lacI-type" evidence="4">
    <location>
        <begin position="10"/>
        <end position="64"/>
    </location>
</feature>
<dbReference type="Gene3D" id="1.10.260.40">
    <property type="entry name" value="lambda repressor-like DNA-binding domains"/>
    <property type="match status" value="1"/>
</dbReference>
<keyword evidence="2" id="KW-0238">DNA-binding</keyword>
<evidence type="ECO:0000256" key="3">
    <source>
        <dbReference type="ARBA" id="ARBA00023163"/>
    </source>
</evidence>
<dbReference type="PANTHER" id="PTHR30146">
    <property type="entry name" value="LACI-RELATED TRANSCRIPTIONAL REPRESSOR"/>
    <property type="match status" value="1"/>
</dbReference>
<keyword evidence="3" id="KW-0804">Transcription</keyword>
<dbReference type="AlphaFoldDB" id="A0A9X1SVH2"/>
<keyword evidence="1" id="KW-0805">Transcription regulation</keyword>
<name>A0A9X1SVH2_9ACTN</name>
<dbReference type="InterPro" id="IPR046335">
    <property type="entry name" value="LacI/GalR-like_sensor"/>
</dbReference>
<comment type="caution">
    <text evidence="5">The sequence shown here is derived from an EMBL/GenBank/DDBJ whole genome shotgun (WGS) entry which is preliminary data.</text>
</comment>
<dbReference type="EMBL" id="JAJOMB010000009">
    <property type="protein sequence ID" value="MCD5312835.1"/>
    <property type="molecule type" value="Genomic_DNA"/>
</dbReference>
<dbReference type="CDD" id="cd06267">
    <property type="entry name" value="PBP1_LacI_sugar_binding-like"/>
    <property type="match status" value="1"/>
</dbReference>
<accession>A0A9X1SVH2</accession>
<evidence type="ECO:0000313" key="6">
    <source>
        <dbReference type="Proteomes" id="UP001138997"/>
    </source>
</evidence>
<dbReference type="SUPFAM" id="SSF53822">
    <property type="entry name" value="Periplasmic binding protein-like I"/>
    <property type="match status" value="1"/>
</dbReference>
<keyword evidence="6" id="KW-1185">Reference proteome</keyword>
<dbReference type="PROSITE" id="PS50932">
    <property type="entry name" value="HTH_LACI_2"/>
    <property type="match status" value="1"/>
</dbReference>
<proteinExistence type="predicted"/>
<dbReference type="SMART" id="SM00354">
    <property type="entry name" value="HTH_LACI"/>
    <property type="match status" value="1"/>
</dbReference>
<sequence length="340" mass="35970">MHLRPGDKRPTIRDVAVVAGVSRGTVSRVLNGGDRVSPQAQDAVARAIAETGYTANHAARTLALGRSNTIAFLLSEPQHILFEDPTFARLMSGCTRALAEHGLLLTLVTAGTPAMRERAVGYISARHVDGVLLVSSHAVDPVAEELIATGVPTVVCGRFPGLEARISMVGADDLDGGRQMTSHLIARGATKIAHITGQMDTPGGFQRLEGYKQALSAAGLPVQPELIVHGDYSRASGEAGMRTLLEAVPDLDGVFVASDLMAAGACAVLRETGRRIPDDVRVGGFDDAGMAEHLDPGLTTMRQPFERISREMVRLLLARIEGEGDASVFLPSTLIQRGST</sequence>
<dbReference type="InterPro" id="IPR010982">
    <property type="entry name" value="Lambda_DNA-bd_dom_sf"/>
</dbReference>
<dbReference type="InterPro" id="IPR000843">
    <property type="entry name" value="HTH_LacI"/>
</dbReference>
<organism evidence="5 6">
    <name type="scientific">Kineosporia babensis</name>
    <dbReference type="NCBI Taxonomy" id="499548"/>
    <lineage>
        <taxon>Bacteria</taxon>
        <taxon>Bacillati</taxon>
        <taxon>Actinomycetota</taxon>
        <taxon>Actinomycetes</taxon>
        <taxon>Kineosporiales</taxon>
        <taxon>Kineosporiaceae</taxon>
        <taxon>Kineosporia</taxon>
    </lineage>
</organism>
<dbReference type="Pfam" id="PF13377">
    <property type="entry name" value="Peripla_BP_3"/>
    <property type="match status" value="1"/>
</dbReference>
<evidence type="ECO:0000259" key="4">
    <source>
        <dbReference type="PROSITE" id="PS50932"/>
    </source>
</evidence>
<evidence type="ECO:0000256" key="1">
    <source>
        <dbReference type="ARBA" id="ARBA00023015"/>
    </source>
</evidence>
<dbReference type="PRINTS" id="PR00036">
    <property type="entry name" value="HTHLACI"/>
</dbReference>
<dbReference type="GO" id="GO:0003700">
    <property type="term" value="F:DNA-binding transcription factor activity"/>
    <property type="evidence" value="ECO:0007669"/>
    <property type="project" value="TreeGrafter"/>
</dbReference>
<dbReference type="Proteomes" id="UP001138997">
    <property type="component" value="Unassembled WGS sequence"/>
</dbReference>
<dbReference type="PROSITE" id="PS00356">
    <property type="entry name" value="HTH_LACI_1"/>
    <property type="match status" value="1"/>
</dbReference>
<evidence type="ECO:0000256" key="2">
    <source>
        <dbReference type="ARBA" id="ARBA00023125"/>
    </source>
</evidence>
<dbReference type="Gene3D" id="3.40.50.2300">
    <property type="match status" value="2"/>
</dbReference>
<evidence type="ECO:0000313" key="5">
    <source>
        <dbReference type="EMBL" id="MCD5312835.1"/>
    </source>
</evidence>
<gene>
    <name evidence="5" type="ORF">LR394_18160</name>
</gene>
<dbReference type="SUPFAM" id="SSF47413">
    <property type="entry name" value="lambda repressor-like DNA-binding domains"/>
    <property type="match status" value="1"/>
</dbReference>
<dbReference type="Pfam" id="PF00356">
    <property type="entry name" value="LacI"/>
    <property type="match status" value="1"/>
</dbReference>
<dbReference type="InterPro" id="IPR028082">
    <property type="entry name" value="Peripla_BP_I"/>
</dbReference>
<dbReference type="GO" id="GO:0000976">
    <property type="term" value="F:transcription cis-regulatory region binding"/>
    <property type="evidence" value="ECO:0007669"/>
    <property type="project" value="TreeGrafter"/>
</dbReference>